<dbReference type="InterPro" id="IPR036291">
    <property type="entry name" value="NAD(P)-bd_dom_sf"/>
</dbReference>
<dbReference type="Gene3D" id="3.90.180.10">
    <property type="entry name" value="Medium-chain alcohol dehydrogenases, catalytic domain"/>
    <property type="match status" value="1"/>
</dbReference>
<proteinExistence type="predicted"/>
<organism evidence="4 5">
    <name type="scientific">Carboxylicivirga linearis</name>
    <dbReference type="NCBI Taxonomy" id="1628157"/>
    <lineage>
        <taxon>Bacteria</taxon>
        <taxon>Pseudomonadati</taxon>
        <taxon>Bacteroidota</taxon>
        <taxon>Bacteroidia</taxon>
        <taxon>Marinilabiliales</taxon>
        <taxon>Marinilabiliaceae</taxon>
        <taxon>Carboxylicivirga</taxon>
    </lineage>
</organism>
<reference evidence="4 5" key="1">
    <citation type="journal article" date="2015" name="Int. J. Syst. Evol. Microbiol.">
        <title>Carboxylicivirga linearis sp. nov., isolated from a sea cucumber culture pond.</title>
        <authorList>
            <person name="Wang F.Q."/>
            <person name="Zhou Y.X."/>
            <person name="Lin X.Z."/>
            <person name="Chen G.J."/>
            <person name="Du Z.J."/>
        </authorList>
    </citation>
    <scope>NUCLEOTIDE SEQUENCE [LARGE SCALE GENOMIC DNA]</scope>
    <source>
        <strain evidence="4 5">FB218</strain>
    </source>
</reference>
<feature type="domain" description="Alcohol dehydrogenase-like N-terminal" evidence="3">
    <location>
        <begin position="26"/>
        <end position="130"/>
    </location>
</feature>
<dbReference type="Gene3D" id="3.40.50.720">
    <property type="entry name" value="NAD(P)-binding Rossmann-like Domain"/>
    <property type="match status" value="1"/>
</dbReference>
<accession>A0ABS5JTH0</accession>
<evidence type="ECO:0000256" key="1">
    <source>
        <dbReference type="ARBA" id="ARBA00023002"/>
    </source>
</evidence>
<dbReference type="PANTHER" id="PTHR43401:SF2">
    <property type="entry name" value="L-THREONINE 3-DEHYDROGENASE"/>
    <property type="match status" value="1"/>
</dbReference>
<dbReference type="InterPro" id="IPR050129">
    <property type="entry name" value="Zn_alcohol_dh"/>
</dbReference>
<dbReference type="Proteomes" id="UP000708576">
    <property type="component" value="Unassembled WGS sequence"/>
</dbReference>
<feature type="domain" description="Alcohol dehydrogenase-like C-terminal" evidence="2">
    <location>
        <begin position="231"/>
        <end position="335"/>
    </location>
</feature>
<keyword evidence="1" id="KW-0560">Oxidoreductase</keyword>
<evidence type="ECO:0000259" key="2">
    <source>
        <dbReference type="Pfam" id="PF00107"/>
    </source>
</evidence>
<dbReference type="Pfam" id="PF08240">
    <property type="entry name" value="ADH_N"/>
    <property type="match status" value="1"/>
</dbReference>
<evidence type="ECO:0000313" key="4">
    <source>
        <dbReference type="EMBL" id="MBS2098123.1"/>
    </source>
</evidence>
<dbReference type="SUPFAM" id="SSF50129">
    <property type="entry name" value="GroES-like"/>
    <property type="match status" value="1"/>
</dbReference>
<protein>
    <submittedName>
        <fullName evidence="4">Zinc-binding dehydrogenase</fullName>
    </submittedName>
</protein>
<dbReference type="CDD" id="cd08238">
    <property type="entry name" value="sorbose_phosphate_red"/>
    <property type="match status" value="1"/>
</dbReference>
<dbReference type="RefSeq" id="WP_212215360.1">
    <property type="nucleotide sequence ID" value="NZ_JAGUCO010000003.1"/>
</dbReference>
<dbReference type="InterPro" id="IPR013154">
    <property type="entry name" value="ADH-like_N"/>
</dbReference>
<sequence length="425" mass="46189">MKTKAVRLYGEKDLRLEEFELPAIKEDEILAKVICDSICMSSYKAANQGTAHKRVPNNVAEEPIIIGHEFAGEIIEVGSKWQSKFKPGQKYSIQPAIYYEDGPVGVLSAPGYSYKYIGGDATYVIIPKDVLEQDCLLSYDGPGFYPASLAEPLSCVIGAMHANYHTTPGSYVHKMEIVEGGKMAILAGVGPMGLAAINYVIHRSDRKPSICVVTDIDQTRLDRAAEIYPVEAAKANGIVLIYLNTGEGDPVAKLKDLSGGTGYDDVFVFAPVPAVIEQADDILGFDGCLNFFAGPSNPQLKAQMNFYNVHYAYTHIVGTSGGNTDDMKEALEVMTKGLDPAGLVTHIGGIDAVIDTTLDLPNIPGGKKLIYNHIEMPLTPIADFAEKGKTSPFFAELANLCEKHNGLWNIEAEEYLLANFEDLNQ</sequence>
<gene>
    <name evidence="4" type="ORF">KEM10_07505</name>
</gene>
<keyword evidence="5" id="KW-1185">Reference proteome</keyword>
<dbReference type="InterPro" id="IPR013149">
    <property type="entry name" value="ADH-like_C"/>
</dbReference>
<name>A0ABS5JTH0_9BACT</name>
<dbReference type="SUPFAM" id="SSF51735">
    <property type="entry name" value="NAD(P)-binding Rossmann-fold domains"/>
    <property type="match status" value="1"/>
</dbReference>
<comment type="caution">
    <text evidence="4">The sequence shown here is derived from an EMBL/GenBank/DDBJ whole genome shotgun (WGS) entry which is preliminary data.</text>
</comment>
<dbReference type="Pfam" id="PF00107">
    <property type="entry name" value="ADH_zinc_N"/>
    <property type="match status" value="1"/>
</dbReference>
<dbReference type="EMBL" id="JAGUCO010000003">
    <property type="protein sequence ID" value="MBS2098123.1"/>
    <property type="molecule type" value="Genomic_DNA"/>
</dbReference>
<dbReference type="PANTHER" id="PTHR43401">
    <property type="entry name" value="L-THREONINE 3-DEHYDROGENASE"/>
    <property type="match status" value="1"/>
</dbReference>
<dbReference type="InterPro" id="IPR011032">
    <property type="entry name" value="GroES-like_sf"/>
</dbReference>
<evidence type="ECO:0000259" key="3">
    <source>
        <dbReference type="Pfam" id="PF08240"/>
    </source>
</evidence>
<evidence type="ECO:0000313" key="5">
    <source>
        <dbReference type="Proteomes" id="UP000708576"/>
    </source>
</evidence>